<keyword evidence="1" id="KW-0732">Signal</keyword>
<dbReference type="HOGENOM" id="CLU_118873_2_0_1"/>
<dbReference type="AlphaFoldDB" id="J4GQI0"/>
<dbReference type="OrthoDB" id="3342934at2759"/>
<evidence type="ECO:0008006" key="4">
    <source>
        <dbReference type="Google" id="ProtNLM"/>
    </source>
</evidence>
<feature type="signal peptide" evidence="1">
    <location>
        <begin position="1"/>
        <end position="21"/>
    </location>
</feature>
<evidence type="ECO:0000256" key="1">
    <source>
        <dbReference type="SAM" id="SignalP"/>
    </source>
</evidence>
<dbReference type="Proteomes" id="UP000006352">
    <property type="component" value="Unassembled WGS sequence"/>
</dbReference>
<sequence>MFSKIIFTLFTAAVATVLVRGESHTITFINKCGYGTPYLWGPGGALLSTGDAYTSNGPADDLIAYLQIGTQTFSNNPVSLYSSFDAGVCGDNGENCTLIGATLSNDDGSSGYISLIPPYFFPPH</sequence>
<evidence type="ECO:0000313" key="2">
    <source>
        <dbReference type="EMBL" id="CCM03050.1"/>
    </source>
</evidence>
<keyword evidence="3" id="KW-1185">Reference proteome</keyword>
<protein>
    <recommendedName>
        <fullName evidence="4">ML-like domain-containing protein</fullName>
    </recommendedName>
</protein>
<feature type="chain" id="PRO_5003779023" description="ML-like domain-containing protein" evidence="1">
    <location>
        <begin position="22"/>
        <end position="124"/>
    </location>
</feature>
<dbReference type="EMBL" id="HE797099">
    <property type="protein sequence ID" value="CCM03050.1"/>
    <property type="molecule type" value="Genomic_DNA"/>
</dbReference>
<dbReference type="GeneID" id="24097961"/>
<proteinExistence type="predicted"/>
<organism evidence="2 3">
    <name type="scientific">Fibroporia radiculosa</name>
    <dbReference type="NCBI Taxonomy" id="599839"/>
    <lineage>
        <taxon>Eukaryota</taxon>
        <taxon>Fungi</taxon>
        <taxon>Dikarya</taxon>
        <taxon>Basidiomycota</taxon>
        <taxon>Agaricomycotina</taxon>
        <taxon>Agaricomycetes</taxon>
        <taxon>Polyporales</taxon>
        <taxon>Fibroporiaceae</taxon>
        <taxon>Fibroporia</taxon>
    </lineage>
</organism>
<reference evidence="2 3" key="1">
    <citation type="journal article" date="2012" name="Appl. Environ. Microbiol.">
        <title>Short-read sequencing for genomic analysis of the brown rot fungus Fibroporia radiculosa.</title>
        <authorList>
            <person name="Tang J.D."/>
            <person name="Perkins A.D."/>
            <person name="Sonstegard T.S."/>
            <person name="Schroeder S.G."/>
            <person name="Burgess S.C."/>
            <person name="Diehl S.V."/>
        </authorList>
    </citation>
    <scope>NUCLEOTIDE SEQUENCE [LARGE SCALE GENOMIC DNA]</scope>
    <source>
        <strain evidence="2 3">TFFH 294</strain>
    </source>
</reference>
<dbReference type="RefSeq" id="XP_012182333.1">
    <property type="nucleotide sequence ID" value="XM_012326943.1"/>
</dbReference>
<name>J4GQI0_9APHY</name>
<accession>J4GQI0</accession>
<evidence type="ECO:0000313" key="3">
    <source>
        <dbReference type="Proteomes" id="UP000006352"/>
    </source>
</evidence>
<dbReference type="InParanoid" id="J4GQI0"/>
<gene>
    <name evidence="2" type="ORF">FIBRA_05169</name>
</gene>